<comment type="similarity">
    <text evidence="1">Belongs to the outer membrane factor (OMF) (TC 1.B.17) family.</text>
</comment>
<evidence type="ECO:0000256" key="1">
    <source>
        <dbReference type="ARBA" id="ARBA00007613"/>
    </source>
</evidence>
<dbReference type="Pfam" id="PF02321">
    <property type="entry name" value="OEP"/>
    <property type="match status" value="2"/>
</dbReference>
<evidence type="ECO:0000313" key="3">
    <source>
        <dbReference type="Proteomes" id="UP000270673"/>
    </source>
</evidence>
<dbReference type="InterPro" id="IPR003423">
    <property type="entry name" value="OMP_efflux"/>
</dbReference>
<dbReference type="Proteomes" id="UP000270673">
    <property type="component" value="Chromosome"/>
</dbReference>
<dbReference type="RefSeq" id="WP_106481501.1">
    <property type="nucleotide sequence ID" value="NZ_CP032819.1"/>
</dbReference>
<sequence>MKTYTLYILGSILLGTLTTRAQSSIDQVLKSIETNNKSLQANTKMTDAQKLDAQTGKFLANPTFEWEQMWGNRNNPGSEYSFTAKQSLDFPTTYANKNKLAALKANTIGFQAAAYRQQLLLNAKQTCIEIIYLRKQKSLLDKRLANAETMFAHYKKRFESGDANQLELNKIQLELLNAQNQSRLNKTALTAAEEQLRNLNGGEPIPFDATNYPEGEDLIDFEQLQTAFMENDPNLKSLTGDQEIANREVKLNRSLTLPKFDVGYKRTASSGNVASNGFVVGVSIPLFENKNTVKKAKAQAEFATASLADNQLNLKTNLRQLYQQAEALQISRADYAKVLEQQRNIELLNKALNAGQISVIDYFTELTTIYDSHQSYLDVEKEYHSILAQLYQYKL</sequence>
<dbReference type="EMBL" id="CP032819">
    <property type="protein sequence ID" value="AZS31104.1"/>
    <property type="molecule type" value="Genomic_DNA"/>
</dbReference>
<proteinExistence type="inferred from homology"/>
<dbReference type="InterPro" id="IPR010131">
    <property type="entry name" value="MdtP/NodT-like"/>
</dbReference>
<dbReference type="KEGG" id="buy:D8S85_17130"/>
<dbReference type="Gene3D" id="1.20.1600.10">
    <property type="entry name" value="Outer membrane efflux proteins (OEP)"/>
    <property type="match status" value="1"/>
</dbReference>
<dbReference type="GO" id="GO:0015562">
    <property type="term" value="F:efflux transmembrane transporter activity"/>
    <property type="evidence" value="ECO:0007669"/>
    <property type="project" value="InterPro"/>
</dbReference>
<reference evidence="2 3" key="1">
    <citation type="submission" date="2018-10" db="EMBL/GenBank/DDBJ databases">
        <title>Butyricimonas faecalis sp. nov., isolated from human faeces and emended description of the genus Butyricimonas.</title>
        <authorList>
            <person name="Le Roy T."/>
            <person name="Van der Smissen P."/>
            <person name="Paquot A."/>
            <person name="Delzenne N."/>
            <person name="Muccioli G."/>
            <person name="Collet J.-F."/>
            <person name="Cani P.D."/>
        </authorList>
    </citation>
    <scope>NUCLEOTIDE SEQUENCE [LARGE SCALE GENOMIC DNA]</scope>
    <source>
        <strain evidence="2 3">H184</strain>
    </source>
</reference>
<dbReference type="PANTHER" id="PTHR30203">
    <property type="entry name" value="OUTER MEMBRANE CATION EFFLUX PROTEIN"/>
    <property type="match status" value="1"/>
</dbReference>
<name>A0A3Q9IVR7_9BACT</name>
<evidence type="ECO:0000313" key="2">
    <source>
        <dbReference type="EMBL" id="AZS31104.1"/>
    </source>
</evidence>
<organism evidence="2 3">
    <name type="scientific">Butyricimonas faecalis</name>
    <dbReference type="NCBI Taxonomy" id="2093856"/>
    <lineage>
        <taxon>Bacteria</taxon>
        <taxon>Pseudomonadati</taxon>
        <taxon>Bacteroidota</taxon>
        <taxon>Bacteroidia</taxon>
        <taxon>Bacteroidales</taxon>
        <taxon>Odoribacteraceae</taxon>
        <taxon>Butyricimonas</taxon>
    </lineage>
</organism>
<protein>
    <submittedName>
        <fullName evidence="2">TolC family protein</fullName>
    </submittedName>
</protein>
<dbReference type="OrthoDB" id="712316at2"/>
<dbReference type="SUPFAM" id="SSF56954">
    <property type="entry name" value="Outer membrane efflux proteins (OEP)"/>
    <property type="match status" value="1"/>
</dbReference>
<accession>A0A3Q9IVR7</accession>
<gene>
    <name evidence="2" type="ORF">D8S85_17130</name>
</gene>
<keyword evidence="3" id="KW-1185">Reference proteome</keyword>
<dbReference type="AlphaFoldDB" id="A0A3Q9IVR7"/>
<dbReference type="PANTHER" id="PTHR30203:SF24">
    <property type="entry name" value="BLR4935 PROTEIN"/>
    <property type="match status" value="1"/>
</dbReference>